<keyword evidence="4 7" id="KW-1133">Transmembrane helix</keyword>
<evidence type="ECO:0000256" key="2">
    <source>
        <dbReference type="ARBA" id="ARBA00022692"/>
    </source>
</evidence>
<feature type="region of interest" description="Disordered" evidence="6">
    <location>
        <begin position="132"/>
        <end position="166"/>
    </location>
</feature>
<gene>
    <name evidence="9" type="ORF">BJG266_LOCUS41699</name>
    <name evidence="10" type="ORF">QVE165_LOCUS58575</name>
</gene>
<dbReference type="EMBL" id="CAJNOI010002406">
    <property type="protein sequence ID" value="CAF1474155.1"/>
    <property type="molecule type" value="Genomic_DNA"/>
</dbReference>
<evidence type="ECO:0000259" key="8">
    <source>
        <dbReference type="Pfam" id="PF06814"/>
    </source>
</evidence>
<dbReference type="GO" id="GO:0005794">
    <property type="term" value="C:Golgi apparatus"/>
    <property type="evidence" value="ECO:0007669"/>
    <property type="project" value="TreeGrafter"/>
</dbReference>
<organism evidence="9 12">
    <name type="scientific">Adineta steineri</name>
    <dbReference type="NCBI Taxonomy" id="433720"/>
    <lineage>
        <taxon>Eukaryota</taxon>
        <taxon>Metazoa</taxon>
        <taxon>Spiralia</taxon>
        <taxon>Gnathifera</taxon>
        <taxon>Rotifera</taxon>
        <taxon>Eurotatoria</taxon>
        <taxon>Bdelloidea</taxon>
        <taxon>Adinetida</taxon>
        <taxon>Adinetidae</taxon>
        <taxon>Adineta</taxon>
    </lineage>
</organism>
<dbReference type="InterPro" id="IPR009637">
    <property type="entry name" value="GPR107/GPR108-like"/>
</dbReference>
<evidence type="ECO:0000256" key="1">
    <source>
        <dbReference type="ARBA" id="ARBA00004141"/>
    </source>
</evidence>
<evidence type="ECO:0000313" key="12">
    <source>
        <dbReference type="Proteomes" id="UP000663877"/>
    </source>
</evidence>
<evidence type="ECO:0000256" key="6">
    <source>
        <dbReference type="SAM" id="MobiDB-lite"/>
    </source>
</evidence>
<feature type="domain" description="GOST seven transmembrane" evidence="8">
    <location>
        <begin position="1"/>
        <end position="93"/>
    </location>
</feature>
<dbReference type="PANTHER" id="PTHR21229:SF1">
    <property type="entry name" value="GH17801P"/>
    <property type="match status" value="1"/>
</dbReference>
<evidence type="ECO:0000313" key="10">
    <source>
        <dbReference type="EMBL" id="CAF1636743.1"/>
    </source>
</evidence>
<evidence type="ECO:0000256" key="7">
    <source>
        <dbReference type="SAM" id="Phobius"/>
    </source>
</evidence>
<keyword evidence="11" id="KW-1185">Reference proteome</keyword>
<keyword evidence="2 7" id="KW-0812">Transmembrane</keyword>
<dbReference type="GO" id="GO:0042147">
    <property type="term" value="P:retrograde transport, endosome to Golgi"/>
    <property type="evidence" value="ECO:0007669"/>
    <property type="project" value="TreeGrafter"/>
</dbReference>
<dbReference type="GO" id="GO:0005829">
    <property type="term" value="C:cytosol"/>
    <property type="evidence" value="ECO:0007669"/>
    <property type="project" value="GOC"/>
</dbReference>
<evidence type="ECO:0000313" key="9">
    <source>
        <dbReference type="EMBL" id="CAF1474155.1"/>
    </source>
</evidence>
<sequence length="210" mass="23854">YYWIFTGLVATTRQLRLKKNLLKLNVYRHFTNAVLFAIIASLLFMVWSLKSHFFTTCITNWREFWVDDAFWHILFSIILLVIMFLFRPSNNNQRYAFVPLLDQSDNDDDEFGDGDEEKGDSAMFDSLTMRKASSIESGGSKTKKQQQAFLNREANVSGSGAGGSNGNGVVEDALTWVEDNIPTSIADQALQALDSEDEIVNTKLERSKMQ</sequence>
<keyword evidence="5 7" id="KW-0472">Membrane</keyword>
<dbReference type="GO" id="GO:0016020">
    <property type="term" value="C:membrane"/>
    <property type="evidence" value="ECO:0007669"/>
    <property type="project" value="UniProtKB-SubCell"/>
</dbReference>
<feature type="compositionally biased region" description="Polar residues" evidence="6">
    <location>
        <begin position="134"/>
        <end position="149"/>
    </location>
</feature>
<feature type="non-terminal residue" evidence="9">
    <location>
        <position position="1"/>
    </location>
</feature>
<name>A0A815RA44_9BILA</name>
<feature type="transmembrane region" description="Helical" evidence="7">
    <location>
        <begin position="26"/>
        <end position="49"/>
    </location>
</feature>
<dbReference type="Proteomes" id="UP000663877">
    <property type="component" value="Unassembled WGS sequence"/>
</dbReference>
<dbReference type="Proteomes" id="UP000663832">
    <property type="component" value="Unassembled WGS sequence"/>
</dbReference>
<evidence type="ECO:0000256" key="5">
    <source>
        <dbReference type="ARBA" id="ARBA00023136"/>
    </source>
</evidence>
<dbReference type="OrthoDB" id="19932at2759"/>
<evidence type="ECO:0000256" key="3">
    <source>
        <dbReference type="ARBA" id="ARBA00022729"/>
    </source>
</evidence>
<protein>
    <recommendedName>
        <fullName evidence="8">GOST seven transmembrane domain-containing protein</fullName>
    </recommendedName>
</protein>
<dbReference type="InterPro" id="IPR053937">
    <property type="entry name" value="GOST_TM"/>
</dbReference>
<reference evidence="9" key="1">
    <citation type="submission" date="2021-02" db="EMBL/GenBank/DDBJ databases">
        <authorList>
            <person name="Nowell W R."/>
        </authorList>
    </citation>
    <scope>NUCLEOTIDE SEQUENCE</scope>
</reference>
<comment type="caution">
    <text evidence="9">The sequence shown here is derived from an EMBL/GenBank/DDBJ whole genome shotgun (WGS) entry which is preliminary data.</text>
</comment>
<comment type="subcellular location">
    <subcellularLocation>
        <location evidence="1">Membrane</location>
        <topology evidence="1">Multi-pass membrane protein</topology>
    </subcellularLocation>
</comment>
<dbReference type="Pfam" id="PF06814">
    <property type="entry name" value="GOST_TM"/>
    <property type="match status" value="1"/>
</dbReference>
<accession>A0A815RA44</accession>
<evidence type="ECO:0000256" key="4">
    <source>
        <dbReference type="ARBA" id="ARBA00022989"/>
    </source>
</evidence>
<keyword evidence="3" id="KW-0732">Signal</keyword>
<proteinExistence type="predicted"/>
<evidence type="ECO:0000313" key="11">
    <source>
        <dbReference type="Proteomes" id="UP000663832"/>
    </source>
</evidence>
<dbReference type="PANTHER" id="PTHR21229">
    <property type="entry name" value="LUNG SEVEN TRANSMEMBRANE RECEPTOR"/>
    <property type="match status" value="1"/>
</dbReference>
<dbReference type="AlphaFoldDB" id="A0A815RA44"/>
<dbReference type="EMBL" id="CAJNOM010002727">
    <property type="protein sequence ID" value="CAF1636743.1"/>
    <property type="molecule type" value="Genomic_DNA"/>
</dbReference>
<feature type="transmembrane region" description="Helical" evidence="7">
    <location>
        <begin position="69"/>
        <end position="86"/>
    </location>
</feature>